<proteinExistence type="predicted"/>
<feature type="compositionally biased region" description="Basic and acidic residues" evidence="1">
    <location>
        <begin position="87"/>
        <end position="105"/>
    </location>
</feature>
<evidence type="ECO:0000256" key="1">
    <source>
        <dbReference type="SAM" id="MobiDB-lite"/>
    </source>
</evidence>
<evidence type="ECO:0000313" key="3">
    <source>
        <dbReference type="Proteomes" id="UP000230233"/>
    </source>
</evidence>
<keyword evidence="3" id="KW-1185">Reference proteome</keyword>
<gene>
    <name evidence="2" type="primary">Cnig_chr_V.g20770</name>
    <name evidence="2" type="ORF">B9Z55_020770</name>
</gene>
<protein>
    <submittedName>
        <fullName evidence="2">Uncharacterized protein</fullName>
    </submittedName>
</protein>
<dbReference type="OrthoDB" id="10363837at2759"/>
<organism evidence="2 3">
    <name type="scientific">Caenorhabditis nigoni</name>
    <dbReference type="NCBI Taxonomy" id="1611254"/>
    <lineage>
        <taxon>Eukaryota</taxon>
        <taxon>Metazoa</taxon>
        <taxon>Ecdysozoa</taxon>
        <taxon>Nematoda</taxon>
        <taxon>Chromadorea</taxon>
        <taxon>Rhabditida</taxon>
        <taxon>Rhabditina</taxon>
        <taxon>Rhabditomorpha</taxon>
        <taxon>Rhabditoidea</taxon>
        <taxon>Rhabditidae</taxon>
        <taxon>Peloderinae</taxon>
        <taxon>Caenorhabditis</taxon>
    </lineage>
</organism>
<evidence type="ECO:0000313" key="2">
    <source>
        <dbReference type="EMBL" id="PIC29056.1"/>
    </source>
</evidence>
<comment type="caution">
    <text evidence="2">The sequence shown here is derived from an EMBL/GenBank/DDBJ whole genome shotgun (WGS) entry which is preliminary data.</text>
</comment>
<dbReference type="Proteomes" id="UP000230233">
    <property type="component" value="Chromosome V"/>
</dbReference>
<reference evidence="3" key="1">
    <citation type="submission" date="2017-10" db="EMBL/GenBank/DDBJ databases">
        <title>Rapid genome shrinkage in a self-fertile nematode reveals novel sperm competition proteins.</title>
        <authorList>
            <person name="Yin D."/>
            <person name="Schwarz E.M."/>
            <person name="Thomas C.G."/>
            <person name="Felde R.L."/>
            <person name="Korf I.F."/>
            <person name="Cutter A.D."/>
            <person name="Schartner C.M."/>
            <person name="Ralston E.J."/>
            <person name="Meyer B.J."/>
            <person name="Haag E.S."/>
        </authorList>
    </citation>
    <scope>NUCLEOTIDE SEQUENCE [LARGE SCALE GENOMIC DNA]</scope>
    <source>
        <strain evidence="3">JU1422</strain>
    </source>
</reference>
<dbReference type="AlphaFoldDB" id="A0A2G5TPX7"/>
<sequence length="125" mass="14791">MINILSVDKFLIAFTGIEIIELKVDYVSALYLNSFFQNLTSKMDRTNKMDKKDIDMEHVKMDKSGQDPPNYANIHEKFDEMRHDVDRMLNEGGCGERNKKDMDHEDHDEESMDKRRESDVRNKEM</sequence>
<dbReference type="EMBL" id="PDUG01000005">
    <property type="protein sequence ID" value="PIC29056.1"/>
    <property type="molecule type" value="Genomic_DNA"/>
</dbReference>
<feature type="region of interest" description="Disordered" evidence="1">
    <location>
        <begin position="87"/>
        <end position="125"/>
    </location>
</feature>
<feature type="compositionally biased region" description="Basic and acidic residues" evidence="1">
    <location>
        <begin position="112"/>
        <end position="125"/>
    </location>
</feature>
<name>A0A2G5TPX7_9PELO</name>
<accession>A0A2G5TPX7</accession>